<dbReference type="PANTHER" id="PTHR30213">
    <property type="entry name" value="INNER MEMBRANE PROTEIN YHJD"/>
    <property type="match status" value="1"/>
</dbReference>
<dbReference type="Pfam" id="PF03631">
    <property type="entry name" value="Virul_fac_BrkB"/>
    <property type="match status" value="1"/>
</dbReference>
<dbReference type="EMBL" id="FOAP01000006">
    <property type="protein sequence ID" value="SEL51329.1"/>
    <property type="molecule type" value="Genomic_DNA"/>
</dbReference>
<dbReference type="InterPro" id="IPR036388">
    <property type="entry name" value="WH-like_DNA-bd_sf"/>
</dbReference>
<reference evidence="8" key="1">
    <citation type="submission" date="2016-10" db="EMBL/GenBank/DDBJ databases">
        <authorList>
            <person name="Varghese N."/>
            <person name="Submissions S."/>
        </authorList>
    </citation>
    <scope>NUCLEOTIDE SEQUENCE [LARGE SCALE GENOMIC DNA]</scope>
    <source>
        <strain evidence="8">DSM 17044</strain>
    </source>
</reference>
<feature type="transmembrane region" description="Helical" evidence="6">
    <location>
        <begin position="158"/>
        <end position="180"/>
    </location>
</feature>
<keyword evidence="5 6" id="KW-0472">Membrane</keyword>
<sequence>MAGSTLLRTLYGKLLDGARKGWAPVAETSVGRFATDIFLGARAVARDFQGENISLRAAALTYISVFSLVPLLTVGLALLQALHQEGFQRRMRSAIHLALAPGIREESSEFLNRFLNPAHSIAIGSVGFVALLFSAGSLLRHIDGAVNEVWGIRRQRPLLTRVCIYLGLLLLGPILLAVSFSGTGAVRALIVNAGFSIAPQIALATTALLLVSSLTLLYYGTPYAKVAVRSALAGGLMAGLGWVLAKQLYEEFAEQTFRYDALYGSLSALPLFFAWIYVSWLIILCGARLSYAVEHAAFRDSLWAFGTHPRALELVAARAAIDATRAWMDGLPPPLPRQLAAQLRVPESFVHDAIERMEKAQLLAFTRKGGICPARDPSELTLADVAFAIHGVSIAGGLETWNGPRAPGFEQVEPLFQAADCATAEVLRQTRWIDLAIASRPSLAAPVADEPQAAAS</sequence>
<dbReference type="InterPro" id="IPR036390">
    <property type="entry name" value="WH_DNA-bd_sf"/>
</dbReference>
<evidence type="ECO:0000256" key="3">
    <source>
        <dbReference type="ARBA" id="ARBA00022692"/>
    </source>
</evidence>
<dbReference type="AlphaFoldDB" id="A0A1H7QTW9"/>
<keyword evidence="3 6" id="KW-0812">Transmembrane</keyword>
<dbReference type="GO" id="GO:0005886">
    <property type="term" value="C:plasma membrane"/>
    <property type="evidence" value="ECO:0007669"/>
    <property type="project" value="UniProtKB-SubCell"/>
</dbReference>
<keyword evidence="8" id="KW-1185">Reference proteome</keyword>
<evidence type="ECO:0000256" key="6">
    <source>
        <dbReference type="SAM" id="Phobius"/>
    </source>
</evidence>
<dbReference type="PANTHER" id="PTHR30213:SF0">
    <property type="entry name" value="UPF0761 MEMBRANE PROTEIN YIHY"/>
    <property type="match status" value="1"/>
</dbReference>
<dbReference type="OrthoDB" id="9808671at2"/>
<feature type="transmembrane region" description="Helical" evidence="6">
    <location>
        <begin position="118"/>
        <end position="138"/>
    </location>
</feature>
<evidence type="ECO:0000313" key="8">
    <source>
        <dbReference type="Proteomes" id="UP000182719"/>
    </source>
</evidence>
<gene>
    <name evidence="7" type="ORF">SAMN05444354_106269</name>
</gene>
<evidence type="ECO:0000256" key="2">
    <source>
        <dbReference type="ARBA" id="ARBA00022475"/>
    </source>
</evidence>
<evidence type="ECO:0000256" key="5">
    <source>
        <dbReference type="ARBA" id="ARBA00023136"/>
    </source>
</evidence>
<name>A0A1H7QTW9_STIAU</name>
<protein>
    <submittedName>
        <fullName evidence="7">tRNA-processing RNAse BN</fullName>
    </submittedName>
</protein>
<dbReference type="InterPro" id="IPR017039">
    <property type="entry name" value="Virul_fac_BrkB"/>
</dbReference>
<feature type="transmembrane region" description="Helical" evidence="6">
    <location>
        <begin position="200"/>
        <end position="219"/>
    </location>
</feature>
<evidence type="ECO:0000256" key="1">
    <source>
        <dbReference type="ARBA" id="ARBA00004651"/>
    </source>
</evidence>
<organism evidence="7 8">
    <name type="scientific">Stigmatella aurantiaca</name>
    <dbReference type="NCBI Taxonomy" id="41"/>
    <lineage>
        <taxon>Bacteria</taxon>
        <taxon>Pseudomonadati</taxon>
        <taxon>Myxococcota</taxon>
        <taxon>Myxococcia</taxon>
        <taxon>Myxococcales</taxon>
        <taxon>Cystobacterineae</taxon>
        <taxon>Archangiaceae</taxon>
        <taxon>Stigmatella</taxon>
    </lineage>
</organism>
<dbReference type="Gene3D" id="1.10.10.10">
    <property type="entry name" value="Winged helix-like DNA-binding domain superfamily/Winged helix DNA-binding domain"/>
    <property type="match status" value="1"/>
</dbReference>
<keyword evidence="2" id="KW-1003">Cell membrane</keyword>
<dbReference type="Proteomes" id="UP000182719">
    <property type="component" value="Unassembled WGS sequence"/>
</dbReference>
<evidence type="ECO:0000313" key="7">
    <source>
        <dbReference type="EMBL" id="SEL51329.1"/>
    </source>
</evidence>
<dbReference type="SUPFAM" id="SSF46785">
    <property type="entry name" value="Winged helix' DNA-binding domain"/>
    <property type="match status" value="1"/>
</dbReference>
<comment type="subcellular location">
    <subcellularLocation>
        <location evidence="1">Cell membrane</location>
        <topology evidence="1">Multi-pass membrane protein</topology>
    </subcellularLocation>
</comment>
<feature type="transmembrane region" description="Helical" evidence="6">
    <location>
        <begin position="59"/>
        <end position="82"/>
    </location>
</feature>
<dbReference type="RefSeq" id="WP_075006954.1">
    <property type="nucleotide sequence ID" value="NZ_FOAP01000006.1"/>
</dbReference>
<evidence type="ECO:0000256" key="4">
    <source>
        <dbReference type="ARBA" id="ARBA00022989"/>
    </source>
</evidence>
<dbReference type="NCBIfam" id="TIGR00765">
    <property type="entry name" value="yihY_not_rbn"/>
    <property type="match status" value="1"/>
</dbReference>
<feature type="transmembrane region" description="Helical" evidence="6">
    <location>
        <begin position="226"/>
        <end position="245"/>
    </location>
</feature>
<feature type="transmembrane region" description="Helical" evidence="6">
    <location>
        <begin position="265"/>
        <end position="289"/>
    </location>
</feature>
<keyword evidence="4 6" id="KW-1133">Transmembrane helix</keyword>
<proteinExistence type="predicted"/>
<accession>A0A1H7QTW9</accession>